<dbReference type="Proteomes" id="UP001500021">
    <property type="component" value="Unassembled WGS sequence"/>
</dbReference>
<protein>
    <recommendedName>
        <fullName evidence="7">Group 1 truncated hemoglobin</fullName>
    </recommendedName>
</protein>
<dbReference type="CDD" id="cd00454">
    <property type="entry name" value="TrHb1_N"/>
    <property type="match status" value="1"/>
</dbReference>
<keyword evidence="3" id="KW-0479">Metal-binding</keyword>
<dbReference type="Pfam" id="PF01152">
    <property type="entry name" value="Bac_globin"/>
    <property type="match status" value="1"/>
</dbReference>
<proteinExistence type="predicted"/>
<evidence type="ECO:0000313" key="6">
    <source>
        <dbReference type="Proteomes" id="UP001500021"/>
    </source>
</evidence>
<name>A0ABN1L596_9GAMM</name>
<evidence type="ECO:0000256" key="3">
    <source>
        <dbReference type="ARBA" id="ARBA00022723"/>
    </source>
</evidence>
<keyword evidence="2" id="KW-0349">Heme</keyword>
<evidence type="ECO:0000256" key="4">
    <source>
        <dbReference type="ARBA" id="ARBA00023004"/>
    </source>
</evidence>
<organism evidence="5 6">
    <name type="scientific">Colwellia asteriadis</name>
    <dbReference type="NCBI Taxonomy" id="517723"/>
    <lineage>
        <taxon>Bacteria</taxon>
        <taxon>Pseudomonadati</taxon>
        <taxon>Pseudomonadota</taxon>
        <taxon>Gammaproteobacteria</taxon>
        <taxon>Alteromonadales</taxon>
        <taxon>Colwelliaceae</taxon>
        <taxon>Colwellia</taxon>
    </lineage>
</organism>
<evidence type="ECO:0000256" key="2">
    <source>
        <dbReference type="ARBA" id="ARBA00022617"/>
    </source>
</evidence>
<dbReference type="Gene3D" id="1.10.490.10">
    <property type="entry name" value="Globins"/>
    <property type="match status" value="1"/>
</dbReference>
<reference evidence="5 6" key="1">
    <citation type="journal article" date="2019" name="Int. J. Syst. Evol. Microbiol.">
        <title>The Global Catalogue of Microorganisms (GCM) 10K type strain sequencing project: providing services to taxonomists for standard genome sequencing and annotation.</title>
        <authorList>
            <consortium name="The Broad Institute Genomics Platform"/>
            <consortium name="The Broad Institute Genome Sequencing Center for Infectious Disease"/>
            <person name="Wu L."/>
            <person name="Ma J."/>
        </authorList>
    </citation>
    <scope>NUCLEOTIDE SEQUENCE [LARGE SCALE GENOMIC DNA]</scope>
    <source>
        <strain evidence="5 6">JCM 15608</strain>
    </source>
</reference>
<dbReference type="EMBL" id="BAAAFA010000003">
    <property type="protein sequence ID" value="GAA0814813.1"/>
    <property type="molecule type" value="Genomic_DNA"/>
</dbReference>
<keyword evidence="1" id="KW-0813">Transport</keyword>
<evidence type="ECO:0000313" key="5">
    <source>
        <dbReference type="EMBL" id="GAA0814813.1"/>
    </source>
</evidence>
<gene>
    <name evidence="5" type="ORF">GCM10009111_12240</name>
</gene>
<comment type="caution">
    <text evidence="5">The sequence shown here is derived from an EMBL/GenBank/DDBJ whole genome shotgun (WGS) entry which is preliminary data.</text>
</comment>
<dbReference type="InterPro" id="IPR009050">
    <property type="entry name" value="Globin-like_sf"/>
</dbReference>
<sequence length="145" mass="16295">MLKYFNSILIILLLALIGGCSGNKATSQNNLYYDVGERQGIERLVDAFIQRIGQDETILPYFAKSSVSHFRAGFIEHFCDVIGGPCQYQGDTMKDIHTGMNINEASFNRIVELLILAMEDVDISYPVQNKILARLALLRSEVIHI</sequence>
<dbReference type="RefSeq" id="WP_343816242.1">
    <property type="nucleotide sequence ID" value="NZ_BAAAFA010000003.1"/>
</dbReference>
<dbReference type="InterPro" id="IPR012292">
    <property type="entry name" value="Globin/Proto"/>
</dbReference>
<evidence type="ECO:0008006" key="7">
    <source>
        <dbReference type="Google" id="ProtNLM"/>
    </source>
</evidence>
<dbReference type="InterPro" id="IPR001486">
    <property type="entry name" value="Hemoglobin_trunc"/>
</dbReference>
<accession>A0ABN1L596</accession>
<keyword evidence="4" id="KW-0408">Iron</keyword>
<dbReference type="SUPFAM" id="SSF46458">
    <property type="entry name" value="Globin-like"/>
    <property type="match status" value="1"/>
</dbReference>
<keyword evidence="6" id="KW-1185">Reference proteome</keyword>
<evidence type="ECO:0000256" key="1">
    <source>
        <dbReference type="ARBA" id="ARBA00022448"/>
    </source>
</evidence>
<dbReference type="PROSITE" id="PS51257">
    <property type="entry name" value="PROKAR_LIPOPROTEIN"/>
    <property type="match status" value="1"/>
</dbReference>